<dbReference type="EMBL" id="NGIR01000020">
    <property type="protein sequence ID" value="OTU28862.1"/>
    <property type="molecule type" value="Genomic_DNA"/>
</dbReference>
<evidence type="ECO:0000313" key="2">
    <source>
        <dbReference type="Proteomes" id="UP000195162"/>
    </source>
</evidence>
<protein>
    <submittedName>
        <fullName evidence="1">TctB protein</fullName>
    </submittedName>
</protein>
<organism evidence="1 2">
    <name type="scientific">Acinetobacter pittii</name>
    <name type="common">Acinetobacter genomosp. 3</name>
    <dbReference type="NCBI Taxonomy" id="48296"/>
    <lineage>
        <taxon>Bacteria</taxon>
        <taxon>Pseudomonadati</taxon>
        <taxon>Pseudomonadota</taxon>
        <taxon>Gammaproteobacteria</taxon>
        <taxon>Moraxellales</taxon>
        <taxon>Moraxellaceae</taxon>
        <taxon>Acinetobacter</taxon>
        <taxon>Acinetobacter calcoaceticus/baumannii complex</taxon>
    </lineage>
</organism>
<proteinExistence type="predicted"/>
<gene>
    <name evidence="1" type="ORF">CAT59_06555</name>
</gene>
<comment type="caution">
    <text evidence="1">The sequence shown here is derived from an EMBL/GenBank/DDBJ whole genome shotgun (WGS) entry which is preliminary data.</text>
</comment>
<dbReference type="Proteomes" id="UP000195162">
    <property type="component" value="Unassembled WGS sequence"/>
</dbReference>
<evidence type="ECO:0000313" key="1">
    <source>
        <dbReference type="EMBL" id="OTU28862.1"/>
    </source>
</evidence>
<dbReference type="Pfam" id="PF07331">
    <property type="entry name" value="TctB"/>
    <property type="match status" value="1"/>
</dbReference>
<reference evidence="1 2" key="1">
    <citation type="submission" date="2017-05" db="EMBL/GenBank/DDBJ databases">
        <authorList>
            <person name="Song R."/>
            <person name="Chenine A.L."/>
            <person name="Ruprecht R.M."/>
        </authorList>
    </citation>
    <scope>NUCLEOTIDE SEQUENCE [LARGE SCALE GENOMIC DNA]</scope>
    <source>
        <strain evidence="1 2">ARLG1955</strain>
    </source>
</reference>
<dbReference type="AlphaFoldDB" id="A0A1Y4YZ12"/>
<accession>A0A1Y4YZ12</accession>
<name>A0A1Y4YZ12_ACIPI</name>
<dbReference type="RefSeq" id="WP_005803309.1">
    <property type="nucleotide sequence ID" value="NZ_AP024798.1"/>
</dbReference>
<dbReference type="InterPro" id="IPR009936">
    <property type="entry name" value="DUF1468"/>
</dbReference>
<sequence length="148" mass="16280">MMKSERILTAIITVCGLFLLIYASNFEAPISYDPVGPKAFPILLMGLITASAAYLTIRPAIMFEPVELGWTKHLVVKLALCAVALTLYALVFEWLGFIVATLLMTIAVGKLFHGKTIPVLVTGLVLSMSTYYMFDRFLDVPLPLGFFG</sequence>